<name>A0A8E2DM06_9APHY</name>
<dbReference type="GO" id="GO:0000922">
    <property type="term" value="C:spindle pole"/>
    <property type="evidence" value="ECO:0007669"/>
    <property type="project" value="InterPro"/>
</dbReference>
<dbReference type="GO" id="GO:0043015">
    <property type="term" value="F:gamma-tubulin binding"/>
    <property type="evidence" value="ECO:0007669"/>
    <property type="project" value="InterPro"/>
</dbReference>
<evidence type="ECO:0000256" key="5">
    <source>
        <dbReference type="RuleBase" id="RU363050"/>
    </source>
</evidence>
<keyword evidence="2 5" id="KW-0963">Cytoplasm</keyword>
<dbReference type="OrthoDB" id="775571at2759"/>
<evidence type="ECO:0000256" key="3">
    <source>
        <dbReference type="ARBA" id="ARBA00022701"/>
    </source>
</evidence>
<organism evidence="8 9">
    <name type="scientific">Obba rivulosa</name>
    <dbReference type="NCBI Taxonomy" id="1052685"/>
    <lineage>
        <taxon>Eukaryota</taxon>
        <taxon>Fungi</taxon>
        <taxon>Dikarya</taxon>
        <taxon>Basidiomycota</taxon>
        <taxon>Agaricomycotina</taxon>
        <taxon>Agaricomycetes</taxon>
        <taxon>Polyporales</taxon>
        <taxon>Gelatoporiaceae</taxon>
        <taxon>Obba</taxon>
    </lineage>
</organism>
<accession>A0A8E2DM06</accession>
<keyword evidence="9" id="KW-1185">Reference proteome</keyword>
<reference evidence="8 9" key="1">
    <citation type="submission" date="2016-07" db="EMBL/GenBank/DDBJ databases">
        <title>Draft genome of the white-rot fungus Obba rivulosa 3A-2.</title>
        <authorList>
            <consortium name="DOE Joint Genome Institute"/>
            <person name="Miettinen O."/>
            <person name="Riley R."/>
            <person name="Acob R."/>
            <person name="Barry K."/>
            <person name="Cullen D."/>
            <person name="De Vries R."/>
            <person name="Hainaut M."/>
            <person name="Hatakka A."/>
            <person name="Henrissat B."/>
            <person name="Hilden K."/>
            <person name="Kuo R."/>
            <person name="Labutti K."/>
            <person name="Lipzen A."/>
            <person name="Makela M.R."/>
            <person name="Sandor L."/>
            <person name="Spatafora J.W."/>
            <person name="Grigoriev I.V."/>
            <person name="Hibbett D.S."/>
        </authorList>
    </citation>
    <scope>NUCLEOTIDE SEQUENCE [LARGE SCALE GENOMIC DNA]</scope>
    <source>
        <strain evidence="8 9">3A-2</strain>
    </source>
</reference>
<dbReference type="EMBL" id="KV722359">
    <property type="protein sequence ID" value="OCH93115.1"/>
    <property type="molecule type" value="Genomic_DNA"/>
</dbReference>
<feature type="domain" description="Gamma tubulin complex component C-terminal" evidence="7">
    <location>
        <begin position="585"/>
        <end position="990"/>
    </location>
</feature>
<evidence type="ECO:0000313" key="9">
    <source>
        <dbReference type="Proteomes" id="UP000250043"/>
    </source>
</evidence>
<dbReference type="Gene3D" id="1.20.120.1900">
    <property type="entry name" value="Gamma-tubulin complex, C-terminal domain"/>
    <property type="match status" value="1"/>
</dbReference>
<feature type="compositionally biased region" description="Low complexity" evidence="6">
    <location>
        <begin position="637"/>
        <end position="646"/>
    </location>
</feature>
<dbReference type="GO" id="GO:0000278">
    <property type="term" value="P:mitotic cell cycle"/>
    <property type="evidence" value="ECO:0007669"/>
    <property type="project" value="TreeGrafter"/>
</dbReference>
<dbReference type="Pfam" id="PF04130">
    <property type="entry name" value="GCP_C_terminal"/>
    <property type="match status" value="1"/>
</dbReference>
<dbReference type="GO" id="GO:0005874">
    <property type="term" value="C:microtubule"/>
    <property type="evidence" value="ECO:0007669"/>
    <property type="project" value="UniProtKB-KW"/>
</dbReference>
<protein>
    <recommendedName>
        <fullName evidence="5">Spindle pole body component</fullName>
    </recommendedName>
</protein>
<dbReference type="GO" id="GO:0051225">
    <property type="term" value="P:spindle assembly"/>
    <property type="evidence" value="ECO:0007669"/>
    <property type="project" value="TreeGrafter"/>
</dbReference>
<dbReference type="GO" id="GO:0000930">
    <property type="term" value="C:gamma-tubulin complex"/>
    <property type="evidence" value="ECO:0007669"/>
    <property type="project" value="TreeGrafter"/>
</dbReference>
<dbReference type="GO" id="GO:0005816">
    <property type="term" value="C:spindle pole body"/>
    <property type="evidence" value="ECO:0007669"/>
    <property type="project" value="UniProtKB-ARBA"/>
</dbReference>
<comment type="similarity">
    <text evidence="1 5">Belongs to the TUBGCP family.</text>
</comment>
<dbReference type="AlphaFoldDB" id="A0A8E2DM06"/>
<dbReference type="PANTHER" id="PTHR19302">
    <property type="entry name" value="GAMMA TUBULIN COMPLEX PROTEIN"/>
    <property type="match status" value="1"/>
</dbReference>
<sequence>MLESGLVQLPLQPDGLVGLCVEALPEIAPQFHVPALADKPQNPIVDTLKLVQDLNVPPQTPNLPNESEILTEDICATLQRNSNYDKSLWWTQALRNSLNTNQLKTWDALRPSFNNRASASPFLSEQSSHTFAAARYYVRPALSDPTVHLIYTTPSELFNSLRVTLTGTSSALHIWDSQTHSFRFRNALNHQRGVIIIVGTDEIVSASFTQRFFTIGTLMRRIEIMINEGRQRLHQTYRSDEPVSHALMHALSSVLTYSRHLLNTLPLAKEDNEWGDAVSMTASWVQYAELEELLRALSAFCHREEHLTPRQYGELPMAVPELLSHIYQTLEGHYSRRAPRIVLAVFAFILTVTSRDYFQQLGQSVGYGNMRPMKDGTASVLPMVDGAVPALEEQDIGQNDDVLQETSFPTFVDPSVAEALPRARKSLALLRRAQPDHPLLTRKNEDVEITWLWTQDEVEAAWEGTRAKHSHYVSDQDTRSSVAPEDTSAGAQTRLYPPELTAFTVFDLPPGEFEDTRLPHILTSEETSSSSLSLFTDAFPSTLPAITPTLPHLSRLIISPLVQHVEALSGALVDLLLLKSSYFSLHAHLVLLRSYLLITSDSFKLRLRGALLSDSDDYEAAPVGTRAFARRSRSQSRSKSNNSSSNEGPWAVGISSTLTEGRNWPPGGADLSFNLRTVIIDSLGRSSERDLTGPETVNDRAANFSNTRIVEEAEYRLGFALRDLPVGTGRAKWLNPLCTPHSNSMDFLYMDYRAPQPLDVVISPVVLSKYHRLFTFSLRLMRVENATWSLFRMTRRSSEPLFQTLTGSNKLLLHFRFVAHSFITALSSYVYDTAIGGNFDAFLAKLNSESQTSKRTFMDVFALAEHHSRIMDDILSACLLRSSQRAVGDLLRACLQCILDLAVLAGELKRGRLQEYEVVPLLEDLWHRFRSKMTSLIQSLRALVDKGAGSTGVPLEDIRLQSAMGPLSQVEGLTRDLHNLLVRLDVSEWWIDARV</sequence>
<evidence type="ECO:0000313" key="8">
    <source>
        <dbReference type="EMBL" id="OCH93115.1"/>
    </source>
</evidence>
<proteinExistence type="inferred from homology"/>
<dbReference type="Proteomes" id="UP000250043">
    <property type="component" value="Unassembled WGS sequence"/>
</dbReference>
<dbReference type="InterPro" id="IPR040457">
    <property type="entry name" value="GCP_C"/>
</dbReference>
<gene>
    <name evidence="8" type="ORF">OBBRIDRAFT_725379</name>
</gene>
<dbReference type="InterPro" id="IPR042241">
    <property type="entry name" value="GCP_C_sf"/>
</dbReference>
<keyword evidence="4 5" id="KW-0206">Cytoskeleton</keyword>
<dbReference type="PANTHER" id="PTHR19302:SF70">
    <property type="entry name" value="GAMMA-TUBULIN COMPLEX COMPONENT 6"/>
    <property type="match status" value="1"/>
</dbReference>
<evidence type="ECO:0000256" key="1">
    <source>
        <dbReference type="ARBA" id="ARBA00010337"/>
    </source>
</evidence>
<feature type="region of interest" description="Disordered" evidence="6">
    <location>
        <begin position="629"/>
        <end position="652"/>
    </location>
</feature>
<evidence type="ECO:0000256" key="2">
    <source>
        <dbReference type="ARBA" id="ARBA00022490"/>
    </source>
</evidence>
<dbReference type="InterPro" id="IPR007259">
    <property type="entry name" value="GCP"/>
</dbReference>
<dbReference type="GO" id="GO:0051011">
    <property type="term" value="F:microtubule minus-end binding"/>
    <property type="evidence" value="ECO:0007669"/>
    <property type="project" value="TreeGrafter"/>
</dbReference>
<evidence type="ECO:0000256" key="6">
    <source>
        <dbReference type="SAM" id="MobiDB-lite"/>
    </source>
</evidence>
<evidence type="ECO:0000256" key="4">
    <source>
        <dbReference type="ARBA" id="ARBA00023212"/>
    </source>
</evidence>
<keyword evidence="3 5" id="KW-0493">Microtubule</keyword>
<dbReference type="GO" id="GO:0031122">
    <property type="term" value="P:cytoplasmic microtubule organization"/>
    <property type="evidence" value="ECO:0007669"/>
    <property type="project" value="TreeGrafter"/>
</dbReference>
<evidence type="ECO:0000259" key="7">
    <source>
        <dbReference type="Pfam" id="PF04130"/>
    </source>
</evidence>
<comment type="subcellular location">
    <subcellularLocation>
        <location evidence="5">Cytoplasm</location>
        <location evidence="5">Cytoskeleton</location>
        <location evidence="5">Microtubule organizing center</location>
    </subcellularLocation>
</comment>
<dbReference type="GO" id="GO:0051321">
    <property type="term" value="P:meiotic cell cycle"/>
    <property type="evidence" value="ECO:0007669"/>
    <property type="project" value="TreeGrafter"/>
</dbReference>
<dbReference type="GO" id="GO:0007020">
    <property type="term" value="P:microtubule nucleation"/>
    <property type="evidence" value="ECO:0007669"/>
    <property type="project" value="InterPro"/>
</dbReference>